<name>M2PDK6_CERS8</name>
<gene>
    <name evidence="2" type="ORF">CERSUDRAFT_37645</name>
</gene>
<organism evidence="2 3">
    <name type="scientific">Ceriporiopsis subvermispora (strain B)</name>
    <name type="common">White-rot fungus</name>
    <name type="synonym">Gelatoporia subvermispora</name>
    <dbReference type="NCBI Taxonomy" id="914234"/>
    <lineage>
        <taxon>Eukaryota</taxon>
        <taxon>Fungi</taxon>
        <taxon>Dikarya</taxon>
        <taxon>Basidiomycota</taxon>
        <taxon>Agaricomycotina</taxon>
        <taxon>Agaricomycetes</taxon>
        <taxon>Polyporales</taxon>
        <taxon>Gelatoporiaceae</taxon>
        <taxon>Gelatoporia</taxon>
    </lineage>
</organism>
<feature type="domain" description="5'-3' exoribonuclease 1 D1" evidence="1">
    <location>
        <begin position="1"/>
        <end position="78"/>
    </location>
</feature>
<evidence type="ECO:0000259" key="1">
    <source>
        <dbReference type="Pfam" id="PF18332"/>
    </source>
</evidence>
<keyword evidence="3" id="KW-1185">Reference proteome</keyword>
<feature type="non-terminal residue" evidence="2">
    <location>
        <position position="78"/>
    </location>
</feature>
<dbReference type="Gene3D" id="2.170.260.40">
    <property type="match status" value="1"/>
</dbReference>
<dbReference type="AlphaFoldDB" id="M2PDK6"/>
<dbReference type="OrthoDB" id="372487at2759"/>
<reference evidence="2 3" key="1">
    <citation type="journal article" date="2012" name="Proc. Natl. Acad. Sci. U.S.A.">
        <title>Comparative genomics of Ceriporiopsis subvermispora and Phanerochaete chrysosporium provide insight into selective ligninolysis.</title>
        <authorList>
            <person name="Fernandez-Fueyo E."/>
            <person name="Ruiz-Duenas F.J."/>
            <person name="Ferreira P."/>
            <person name="Floudas D."/>
            <person name="Hibbett D.S."/>
            <person name="Canessa P."/>
            <person name="Larrondo L.F."/>
            <person name="James T.Y."/>
            <person name="Seelenfreund D."/>
            <person name="Lobos S."/>
            <person name="Polanco R."/>
            <person name="Tello M."/>
            <person name="Honda Y."/>
            <person name="Watanabe T."/>
            <person name="Watanabe T."/>
            <person name="Ryu J.S."/>
            <person name="Kubicek C.P."/>
            <person name="Schmoll M."/>
            <person name="Gaskell J."/>
            <person name="Hammel K.E."/>
            <person name="St John F.J."/>
            <person name="Vanden Wymelenberg A."/>
            <person name="Sabat G."/>
            <person name="Splinter BonDurant S."/>
            <person name="Syed K."/>
            <person name="Yadav J.S."/>
            <person name="Doddapaneni H."/>
            <person name="Subramanian V."/>
            <person name="Lavin J.L."/>
            <person name="Oguiza J.A."/>
            <person name="Perez G."/>
            <person name="Pisabarro A.G."/>
            <person name="Ramirez L."/>
            <person name="Santoyo F."/>
            <person name="Master E."/>
            <person name="Coutinho P.M."/>
            <person name="Henrissat B."/>
            <person name="Lombard V."/>
            <person name="Magnuson J.K."/>
            <person name="Kuees U."/>
            <person name="Hori C."/>
            <person name="Igarashi K."/>
            <person name="Samejima M."/>
            <person name="Held B.W."/>
            <person name="Barry K.W."/>
            <person name="LaButti K.M."/>
            <person name="Lapidus A."/>
            <person name="Lindquist E.A."/>
            <person name="Lucas S.M."/>
            <person name="Riley R."/>
            <person name="Salamov A.A."/>
            <person name="Hoffmeister D."/>
            <person name="Schwenk D."/>
            <person name="Hadar Y."/>
            <person name="Yarden O."/>
            <person name="de Vries R.P."/>
            <person name="Wiebenga A."/>
            <person name="Stenlid J."/>
            <person name="Eastwood D."/>
            <person name="Grigoriev I.V."/>
            <person name="Berka R.M."/>
            <person name="Blanchette R.A."/>
            <person name="Kersten P."/>
            <person name="Martinez A.T."/>
            <person name="Vicuna R."/>
            <person name="Cullen D."/>
        </authorList>
    </citation>
    <scope>NUCLEOTIDE SEQUENCE [LARGE SCALE GENOMIC DNA]</scope>
    <source>
        <strain evidence="2 3">B</strain>
    </source>
</reference>
<dbReference type="Pfam" id="PF18332">
    <property type="entry name" value="XRN1_D1"/>
    <property type="match status" value="1"/>
</dbReference>
<evidence type="ECO:0000313" key="2">
    <source>
        <dbReference type="EMBL" id="EMD33894.1"/>
    </source>
</evidence>
<dbReference type="InterPro" id="IPR040992">
    <property type="entry name" value="XRN1_D1"/>
</dbReference>
<protein>
    <recommendedName>
        <fullName evidence="1">5'-3' exoribonuclease 1 D1 domain-containing protein</fullName>
    </recommendedName>
</protein>
<dbReference type="Proteomes" id="UP000016930">
    <property type="component" value="Unassembled WGS sequence"/>
</dbReference>
<dbReference type="InterPro" id="IPR047007">
    <property type="entry name" value="XRN1_D1_sf"/>
</dbReference>
<dbReference type="EMBL" id="KB445804">
    <property type="protein sequence ID" value="EMD33894.1"/>
    <property type="molecule type" value="Genomic_DNA"/>
</dbReference>
<proteinExistence type="predicted"/>
<sequence>MIGQRTFTGWPFLQEGMVTAISDSLFTYEKLVVVPGQPPKVVSNPHTPQGLGLWKSKAEKIEHFYSKRCGVIAGQIEV</sequence>
<dbReference type="HOGENOM" id="CLU_181680_0_0_1"/>
<accession>M2PDK6</accession>
<evidence type="ECO:0000313" key="3">
    <source>
        <dbReference type="Proteomes" id="UP000016930"/>
    </source>
</evidence>